<dbReference type="AlphaFoldDB" id="A0AAV7MHT7"/>
<keyword evidence="3" id="KW-1185">Reference proteome</keyword>
<evidence type="ECO:0000313" key="2">
    <source>
        <dbReference type="EMBL" id="KAJ1103356.1"/>
    </source>
</evidence>
<comment type="caution">
    <text evidence="2">The sequence shown here is derived from an EMBL/GenBank/DDBJ whole genome shotgun (WGS) entry which is preliminary data.</text>
</comment>
<proteinExistence type="predicted"/>
<gene>
    <name evidence="2" type="ORF">NDU88_000782</name>
</gene>
<evidence type="ECO:0000313" key="3">
    <source>
        <dbReference type="Proteomes" id="UP001066276"/>
    </source>
</evidence>
<protein>
    <submittedName>
        <fullName evidence="2">Uncharacterized protein</fullName>
    </submittedName>
</protein>
<evidence type="ECO:0000256" key="1">
    <source>
        <dbReference type="SAM" id="MobiDB-lite"/>
    </source>
</evidence>
<dbReference type="EMBL" id="JANPWB010000013">
    <property type="protein sequence ID" value="KAJ1103356.1"/>
    <property type="molecule type" value="Genomic_DNA"/>
</dbReference>
<accession>A0AAV7MHT7</accession>
<reference evidence="2" key="1">
    <citation type="journal article" date="2022" name="bioRxiv">
        <title>Sequencing and chromosome-scale assembly of the giantPleurodeles waltlgenome.</title>
        <authorList>
            <person name="Brown T."/>
            <person name="Elewa A."/>
            <person name="Iarovenko S."/>
            <person name="Subramanian E."/>
            <person name="Araus A.J."/>
            <person name="Petzold A."/>
            <person name="Susuki M."/>
            <person name="Suzuki K.-i.T."/>
            <person name="Hayashi T."/>
            <person name="Toyoda A."/>
            <person name="Oliveira C."/>
            <person name="Osipova E."/>
            <person name="Leigh N.D."/>
            <person name="Simon A."/>
            <person name="Yun M.H."/>
        </authorList>
    </citation>
    <scope>NUCLEOTIDE SEQUENCE</scope>
    <source>
        <strain evidence="2">20211129_DDA</strain>
        <tissue evidence="2">Liver</tissue>
    </source>
</reference>
<name>A0AAV7MHT7_PLEWA</name>
<sequence length="195" mass="21380">MDGVPLTSVIVTSILEALSSNLFNLQSVLQKSININIIINTLHKNSALMRNAELARDKNPAIARSGARRPKDQGTELSRSGGRRPMDQGTELSHPMDQGTELSRSGARHPMDHLFPPGARARRKARGRAVERGRGDYCRNLRITPWARDFVCGLICKRNLKLGGGGSGYPGDDISARPRAALQHTVYPRSLHNLA</sequence>
<organism evidence="2 3">
    <name type="scientific">Pleurodeles waltl</name>
    <name type="common">Iberian ribbed newt</name>
    <dbReference type="NCBI Taxonomy" id="8319"/>
    <lineage>
        <taxon>Eukaryota</taxon>
        <taxon>Metazoa</taxon>
        <taxon>Chordata</taxon>
        <taxon>Craniata</taxon>
        <taxon>Vertebrata</taxon>
        <taxon>Euteleostomi</taxon>
        <taxon>Amphibia</taxon>
        <taxon>Batrachia</taxon>
        <taxon>Caudata</taxon>
        <taxon>Salamandroidea</taxon>
        <taxon>Salamandridae</taxon>
        <taxon>Pleurodelinae</taxon>
        <taxon>Pleurodeles</taxon>
    </lineage>
</organism>
<dbReference type="Proteomes" id="UP001066276">
    <property type="component" value="Chromosome 9"/>
</dbReference>
<feature type="region of interest" description="Disordered" evidence="1">
    <location>
        <begin position="59"/>
        <end position="127"/>
    </location>
</feature>